<dbReference type="RefSeq" id="WP_003392546.1">
    <property type="nucleotide sequence ID" value="NZ_APBN01000020.1"/>
</dbReference>
<organism evidence="2 3">
    <name type="scientific">Brevibacillus borstelensis AK1</name>
    <dbReference type="NCBI Taxonomy" id="1300222"/>
    <lineage>
        <taxon>Bacteria</taxon>
        <taxon>Bacillati</taxon>
        <taxon>Bacillota</taxon>
        <taxon>Bacilli</taxon>
        <taxon>Bacillales</taxon>
        <taxon>Paenibacillaceae</taxon>
        <taxon>Brevibacillus</taxon>
    </lineage>
</organism>
<reference evidence="2 3" key="1">
    <citation type="submission" date="2013-03" db="EMBL/GenBank/DDBJ databases">
        <title>Assembly of a new bacterial strain Brevibacillus borstelensis AK1.</title>
        <authorList>
            <person name="Rajan I."/>
            <person name="PoliReddy D."/>
            <person name="Sugumar T."/>
            <person name="Rathinam K."/>
            <person name="Alqarawi S."/>
            <person name="Khalil A.B."/>
            <person name="Sivakumar N."/>
        </authorList>
    </citation>
    <scope>NUCLEOTIDE SEQUENCE [LARGE SCALE GENOMIC DNA]</scope>
    <source>
        <strain evidence="2 3">AK1</strain>
    </source>
</reference>
<dbReference type="InterPro" id="IPR013783">
    <property type="entry name" value="Ig-like_fold"/>
</dbReference>
<accession>M8DA18</accession>
<dbReference type="Proteomes" id="UP000012081">
    <property type="component" value="Unassembled WGS sequence"/>
</dbReference>
<proteinExistence type="predicted"/>
<sequence>MVLKKMKKTTLLLASLMAITSLVPSISFAKTEATASAQGNNRPYVSITTPASNKEYSPTIYYNEQPKITWVQSDPDDNTVFSTFWVLVYDKNGSIYSSGVLPQNTSSNTQSFEIPVSLPRNETLGVSVGVQDESGNWNWGADVHYMYIQTP</sequence>
<feature type="signal peptide" evidence="1">
    <location>
        <begin position="1"/>
        <end position="29"/>
    </location>
</feature>
<comment type="caution">
    <text evidence="2">The sequence shown here is derived from an EMBL/GenBank/DDBJ whole genome shotgun (WGS) entry which is preliminary data.</text>
</comment>
<name>M8DA18_9BACL</name>
<evidence type="ECO:0008006" key="4">
    <source>
        <dbReference type="Google" id="ProtNLM"/>
    </source>
</evidence>
<evidence type="ECO:0000313" key="2">
    <source>
        <dbReference type="EMBL" id="EMT50142.1"/>
    </source>
</evidence>
<dbReference type="EMBL" id="APBN01000020">
    <property type="protein sequence ID" value="EMT50142.1"/>
    <property type="molecule type" value="Genomic_DNA"/>
</dbReference>
<keyword evidence="3" id="KW-1185">Reference proteome</keyword>
<keyword evidence="1" id="KW-0732">Signal</keyword>
<dbReference type="AlphaFoldDB" id="M8DA18"/>
<dbReference type="OrthoDB" id="2088379at2"/>
<evidence type="ECO:0000256" key="1">
    <source>
        <dbReference type="SAM" id="SignalP"/>
    </source>
</evidence>
<gene>
    <name evidence="2" type="ORF">I532_23904</name>
</gene>
<feature type="chain" id="PRO_5004095168" description="Group-specific protein" evidence="1">
    <location>
        <begin position="30"/>
        <end position="151"/>
    </location>
</feature>
<protein>
    <recommendedName>
        <fullName evidence="4">Group-specific protein</fullName>
    </recommendedName>
</protein>
<evidence type="ECO:0000313" key="3">
    <source>
        <dbReference type="Proteomes" id="UP000012081"/>
    </source>
</evidence>
<dbReference type="Gene3D" id="2.60.40.10">
    <property type="entry name" value="Immunoglobulins"/>
    <property type="match status" value="1"/>
</dbReference>